<dbReference type="PANTHER" id="PTHR37834">
    <property type="entry name" value="GDSL-LIKE LIPASE/ACYLHYDROLASE DOMAIN PROTEIN (AFU_ORTHOLOGUE AFUA_2G00620)"/>
    <property type="match status" value="1"/>
</dbReference>
<organism evidence="4 5">
    <name type="scientific">Candidatus Faeciplasma avium</name>
    <dbReference type="NCBI Taxonomy" id="2840798"/>
    <lineage>
        <taxon>Bacteria</taxon>
        <taxon>Bacillati</taxon>
        <taxon>Bacillota</taxon>
        <taxon>Clostridia</taxon>
        <taxon>Eubacteriales</taxon>
        <taxon>Oscillospiraceae</taxon>
        <taxon>Oscillospiraceae incertae sedis</taxon>
        <taxon>Candidatus Faeciplasma</taxon>
    </lineage>
</organism>
<feature type="domain" description="Carbohydrate esterase 2 N-terminal" evidence="3">
    <location>
        <begin position="54"/>
        <end position="166"/>
    </location>
</feature>
<dbReference type="GO" id="GO:0052689">
    <property type="term" value="F:carboxylic ester hydrolase activity"/>
    <property type="evidence" value="ECO:0007669"/>
    <property type="project" value="InterPro"/>
</dbReference>
<dbReference type="Pfam" id="PF17996">
    <property type="entry name" value="CE2_N"/>
    <property type="match status" value="1"/>
</dbReference>
<evidence type="ECO:0000313" key="5">
    <source>
        <dbReference type="Proteomes" id="UP000823960"/>
    </source>
</evidence>
<dbReference type="Gene3D" id="3.40.50.1110">
    <property type="entry name" value="SGNH hydrolase"/>
    <property type="match status" value="1"/>
</dbReference>
<reference evidence="4" key="2">
    <citation type="journal article" date="2021" name="PeerJ">
        <title>Extensive microbial diversity within the chicken gut microbiome revealed by metagenomics and culture.</title>
        <authorList>
            <person name="Gilroy R."/>
            <person name="Ravi A."/>
            <person name="Getino M."/>
            <person name="Pursley I."/>
            <person name="Horton D.L."/>
            <person name="Alikhan N.F."/>
            <person name="Baker D."/>
            <person name="Gharbi K."/>
            <person name="Hall N."/>
            <person name="Watson M."/>
            <person name="Adriaenssens E.M."/>
            <person name="Foster-Nyarko E."/>
            <person name="Jarju S."/>
            <person name="Secka A."/>
            <person name="Antonio M."/>
            <person name="Oren A."/>
            <person name="Chaudhuri R.R."/>
            <person name="La Ragione R."/>
            <person name="Hildebrand F."/>
            <person name="Pallen M.J."/>
        </authorList>
    </citation>
    <scope>NUCLEOTIDE SEQUENCE</scope>
    <source>
        <strain evidence="4">1370</strain>
    </source>
</reference>
<proteinExistence type="predicted"/>
<dbReference type="Pfam" id="PF13472">
    <property type="entry name" value="Lipase_GDSL_2"/>
    <property type="match status" value="1"/>
</dbReference>
<dbReference type="Gene3D" id="2.60.120.260">
    <property type="entry name" value="Galactose-binding domain-like"/>
    <property type="match status" value="1"/>
</dbReference>
<dbReference type="PANTHER" id="PTHR37834:SF2">
    <property type="entry name" value="ESTERASE, SGNH HYDROLASE-TYPE"/>
    <property type="match status" value="1"/>
</dbReference>
<dbReference type="AlphaFoldDB" id="A0A9D1T4S7"/>
<dbReference type="SUPFAM" id="SSF52266">
    <property type="entry name" value="SGNH hydrolase"/>
    <property type="match status" value="1"/>
</dbReference>
<dbReference type="CDD" id="cd01831">
    <property type="entry name" value="Endoglucanase_E_like"/>
    <property type="match status" value="1"/>
</dbReference>
<dbReference type="EMBL" id="DVOL01000043">
    <property type="protein sequence ID" value="HIV10693.1"/>
    <property type="molecule type" value="Genomic_DNA"/>
</dbReference>
<comment type="caution">
    <text evidence="4">The sequence shown here is derived from an EMBL/GenBank/DDBJ whole genome shotgun (WGS) entry which is preliminary data.</text>
</comment>
<dbReference type="InterPro" id="IPR036514">
    <property type="entry name" value="SGNH_hydro_sf"/>
</dbReference>
<evidence type="ECO:0000256" key="1">
    <source>
        <dbReference type="SAM" id="SignalP"/>
    </source>
</evidence>
<feature type="chain" id="PRO_5038714240" evidence="1">
    <location>
        <begin position="18"/>
        <end position="393"/>
    </location>
</feature>
<dbReference type="InterPro" id="IPR052762">
    <property type="entry name" value="PCW_deacetylase/CE"/>
</dbReference>
<dbReference type="InterPro" id="IPR040794">
    <property type="entry name" value="CE2_N"/>
</dbReference>
<name>A0A9D1T4S7_9FIRM</name>
<feature type="domain" description="SGNH hydrolase-type esterase" evidence="2">
    <location>
        <begin position="174"/>
        <end position="375"/>
    </location>
</feature>
<evidence type="ECO:0000259" key="3">
    <source>
        <dbReference type="Pfam" id="PF17996"/>
    </source>
</evidence>
<dbReference type="InterPro" id="IPR013830">
    <property type="entry name" value="SGNH_hydro"/>
</dbReference>
<protein>
    <submittedName>
        <fullName evidence="4">GDSL family lipase</fullName>
    </submittedName>
</protein>
<dbReference type="Proteomes" id="UP000823960">
    <property type="component" value="Unassembled WGS sequence"/>
</dbReference>
<reference evidence="4" key="1">
    <citation type="submission" date="2020-10" db="EMBL/GenBank/DDBJ databases">
        <authorList>
            <person name="Gilroy R."/>
        </authorList>
    </citation>
    <scope>NUCLEOTIDE SEQUENCE</scope>
    <source>
        <strain evidence="4">1370</strain>
    </source>
</reference>
<evidence type="ECO:0000259" key="2">
    <source>
        <dbReference type="Pfam" id="PF13472"/>
    </source>
</evidence>
<evidence type="ECO:0000313" key="4">
    <source>
        <dbReference type="EMBL" id="HIV10693.1"/>
    </source>
</evidence>
<dbReference type="InterPro" id="IPR037461">
    <property type="entry name" value="CtCE2-like_dom"/>
</dbReference>
<gene>
    <name evidence="4" type="ORF">IAD28_03230</name>
</gene>
<sequence length="393" mass="42038">MRFSSLALRAVSVAAAAAVLVQLIGCSDKKTIIDEDVLSVNSFLPDYSLVKPLGRTHVTDSGLWLAYSGSGAEFSFNGNRLSVTMSGDDYIDSEDFDSLPRIAIFLDGERAVDAVLDDPVEVFTVLDESEPAEHTVRIVKLSETGNSTCLINSIEASAYGAISPTPEKERSIEFIGDSITCGYGVDAEDQNKSFSTRTEDASKSYAYKAAELLDADYSLVSKSGHGIISGYSGDGSIQSWGVMPDYYESFGSGGGAVGGVLPDSVKWDFDSTEHDAVVINLGTNDFSYTGNDPAKCEQFQNGYVEFLKRVRELNPSSKIFCVLGVMGDGLYGSVEAAAKSYTDLTGDGNIACLRLTPQSGADGYGADWHPSDATHTKAAVELSEFIKAEMGWE</sequence>
<accession>A0A9D1T4S7</accession>
<feature type="signal peptide" evidence="1">
    <location>
        <begin position="1"/>
        <end position="17"/>
    </location>
</feature>
<keyword evidence="1" id="KW-0732">Signal</keyword>